<dbReference type="Pfam" id="PF12796">
    <property type="entry name" value="Ank_2"/>
    <property type="match status" value="2"/>
</dbReference>
<dbReference type="EMBL" id="CAMXCT030000127">
    <property type="protein sequence ID" value="CAL4761636.1"/>
    <property type="molecule type" value="Genomic_DNA"/>
</dbReference>
<protein>
    <submittedName>
        <fullName evidence="7">Ankyrin repeat and protein kinase domain-containing protein 1 (Protein kinase PKK2) (Suge n kinase 288) (SgK288) (X-kinase)</fullName>
    </submittedName>
</protein>
<keyword evidence="7" id="KW-0418">Kinase</keyword>
<feature type="repeat" description="ANK" evidence="3">
    <location>
        <begin position="917"/>
        <end position="949"/>
    </location>
</feature>
<feature type="signal peptide" evidence="5">
    <location>
        <begin position="1"/>
        <end position="21"/>
    </location>
</feature>
<dbReference type="Gene3D" id="3.90.320.10">
    <property type="match status" value="1"/>
</dbReference>
<dbReference type="EMBL" id="CAMXCT010000127">
    <property type="protein sequence ID" value="CAI3974324.1"/>
    <property type="molecule type" value="Genomic_DNA"/>
</dbReference>
<dbReference type="SUPFAM" id="SSF48403">
    <property type="entry name" value="Ankyrin repeat"/>
    <property type="match status" value="2"/>
</dbReference>
<keyword evidence="8" id="KW-1185">Reference proteome</keyword>
<keyword evidence="7" id="KW-0808">Transferase</keyword>
<feature type="compositionally biased region" description="Basic residues" evidence="4">
    <location>
        <begin position="3377"/>
        <end position="3394"/>
    </location>
</feature>
<organism evidence="6">
    <name type="scientific">Cladocopium goreaui</name>
    <dbReference type="NCBI Taxonomy" id="2562237"/>
    <lineage>
        <taxon>Eukaryota</taxon>
        <taxon>Sar</taxon>
        <taxon>Alveolata</taxon>
        <taxon>Dinophyceae</taxon>
        <taxon>Suessiales</taxon>
        <taxon>Symbiodiniaceae</taxon>
        <taxon>Cladocopium</taxon>
    </lineage>
</organism>
<feature type="region of interest" description="Disordered" evidence="4">
    <location>
        <begin position="1609"/>
        <end position="1635"/>
    </location>
</feature>
<dbReference type="GO" id="GO:0016301">
    <property type="term" value="F:kinase activity"/>
    <property type="evidence" value="ECO:0007669"/>
    <property type="project" value="UniProtKB-KW"/>
</dbReference>
<dbReference type="PROSITE" id="PS50297">
    <property type="entry name" value="ANK_REP_REGION"/>
    <property type="match status" value="4"/>
</dbReference>
<dbReference type="PANTHER" id="PTHR24171">
    <property type="entry name" value="ANKYRIN REPEAT DOMAIN-CONTAINING PROTEIN 39-RELATED"/>
    <property type="match status" value="1"/>
</dbReference>
<feature type="region of interest" description="Disordered" evidence="4">
    <location>
        <begin position="3352"/>
        <end position="3394"/>
    </location>
</feature>
<feature type="repeat" description="ANK" evidence="3">
    <location>
        <begin position="884"/>
        <end position="916"/>
    </location>
</feature>
<dbReference type="EMBL" id="CAMXCT020000127">
    <property type="protein sequence ID" value="CAL1127699.1"/>
    <property type="molecule type" value="Genomic_DNA"/>
</dbReference>
<evidence type="ECO:0000313" key="7">
    <source>
        <dbReference type="EMBL" id="CAL4761636.1"/>
    </source>
</evidence>
<evidence type="ECO:0000256" key="2">
    <source>
        <dbReference type="ARBA" id="ARBA00023043"/>
    </source>
</evidence>
<keyword evidence="1" id="KW-0677">Repeat</keyword>
<feature type="chain" id="PRO_5043269501" evidence="5">
    <location>
        <begin position="22"/>
        <end position="3394"/>
    </location>
</feature>
<dbReference type="InterPro" id="IPR002110">
    <property type="entry name" value="Ankyrin_rpt"/>
</dbReference>
<evidence type="ECO:0000256" key="5">
    <source>
        <dbReference type="SAM" id="SignalP"/>
    </source>
</evidence>
<feature type="repeat" description="ANK" evidence="3">
    <location>
        <begin position="598"/>
        <end position="630"/>
    </location>
</feature>
<feature type="non-terminal residue" evidence="6">
    <location>
        <position position="3394"/>
    </location>
</feature>
<evidence type="ECO:0000256" key="4">
    <source>
        <dbReference type="SAM" id="MobiDB-lite"/>
    </source>
</evidence>
<gene>
    <name evidence="6" type="ORF">C1SCF055_LOCUS2738</name>
</gene>
<keyword evidence="5" id="KW-0732">Signal</keyword>
<comment type="caution">
    <text evidence="6">The sequence shown here is derived from an EMBL/GenBank/DDBJ whole genome shotgun (WGS) entry which is preliminary data.</text>
</comment>
<reference evidence="6" key="1">
    <citation type="submission" date="2022-10" db="EMBL/GenBank/DDBJ databases">
        <authorList>
            <person name="Chen Y."/>
            <person name="Dougan E. K."/>
            <person name="Chan C."/>
            <person name="Rhodes N."/>
            <person name="Thang M."/>
        </authorList>
    </citation>
    <scope>NUCLEOTIDE SEQUENCE</scope>
</reference>
<name>A0A9P1BJ29_9DINO</name>
<dbReference type="InterPro" id="IPR011604">
    <property type="entry name" value="PDDEXK-like_dom_sf"/>
</dbReference>
<proteinExistence type="predicted"/>
<sequence length="3394" mass="380413">DIFNSFDATLVFSLLASCGAAFVLPKVSQPESRLQETHCHLSQRIQSDGSAETPSNISESEQAKARASYKQRQRRRRYEDVYWSNVHINAILRKERRERRMDKLVLSILSEAEAMDFAGAILSPLGVTRRWRRVVAMIASKMFVSSTLSELMASRCVEGKWEVNFGRRTHTWNEADLCFQPHNPQPWWLQGTHWQLNTCQLSAFCICPVARVGGAGKAIKLESFDCRGGSSPASTIFPKLPSFVDSEFSGSDLSSSPTSSHGSHAPVHDLSLMAIRCRITIFEGLLCDYKALLAHMPSLFETVPSPFSPCTDTAWYAQVAERRTALSLLRTAAGIDSTDGDELVARISKRMRIHIALLRTFMTHMQQDPQDYYALPNPCDHAMSKRVWERVMHQQRQKFRAIFGGDSSNFHAILLLCIGDIAAYCGDHIAPLWQVSSTFRNTKLGLDARGGSISIAFACTGEEVLRLDVTDDSTVMWMKQQVGTHLRHPPFGVALLVDGRCASNHLTWSTLGKPYGMLLVLKQKTDEHSPDLLQAIVDDDVEALTHILELGQDPNGWLWDAADQRFHHGLLYATDTSSIASVRLLLEGFANPNVLTDDRRSALHAAVAHDQEEIVSVLLQWGADPDLQNSNGDSPLHLAVVYQDVVFSACLLSAGADPLLCNSDGQAPFYSAGAGLMAAMCIHQCAARATPTDWIIRQLPNILSYCSGRRLWAVCRSVSQQQRYWDVEDVLGGGDLPFDHVSFVMAYTGSEICVLPASEESIVMSLKQGVALHLGHLPFAVRLLVEGQPVPVGGTWPALGSPRVMHVVLAPTTTNRTIDLVNAIQEQQHDTVIEILEAGQDPNCQWMGRWRAEPVTHVAASRGHFYSLHLLLAGFANPNVATSDGRTALHLGVLANSPMTLHVLMDHGANVHARDSQGATPLHFAAVTDSVALVQQLLSAGADPLLPDAHNDPPLSWWCGANVRAALMDSCWSTLSYPCLLRLNMRALKLYVQCGQLRLLCRTLRDCLGGSPALLLHQYIFRKPAAPADRPRMWLQLKLFYMHIEPLSSTLGKYPHLFWVLPVPFDVSHHFEEWKVQLLAAKTFIQLLQLGELSNLEAALTTWFWPEIIQDLSLLDVLSTAKTSSSKKVRKRQLSSAVLFFSTLARPYGQTVHKKVTSMGTSVFYRHVLLQRFLQTCQSKPRTKSKVHPSSVLLLSAALGSHFGDCLGGALTDPAAYVHLCNNKERARSRKMQKLTHWTQSHGGMELPLRGDSVDAMVPYRHEHFAPCVDITTLAWLHPHDRDRHVRFESEGHVYYIRGKQTNGSVTGLIHAFARPFDADEAISKMMAGDRWPRAGYLRPFLGETVLKRVRQVDADLVLALLDSPRNDTWISNRLQGLRTNFPEIVQSLVFGPHEIKRMWEANRIDAALRGTHMHFWFEAHVNGYVVPKTSPEFSMLETFLQDMQGWRAFRTEWVIFGEEENIAGSIDLTAINPTGQLALIDWKRTSDLASKFSSPSKMLPPLAHFPDCAGWHYRLQLNIYRYIIEKYYSFEVSLMLVVCTHPDQQMRPFVDHVPRLETEVDAMMTIWKDIARGHDVRGGSTCDPHLVGEMEAELDALVAQEMLEPEEAEAPQDAHCPASQAAEDIPRPEEDDETLRRCKKRRLLPGATQSMPKFQGEFFNMRTTARKSLEAALVKEPEQYHSLLHQSSRIISQIRSMRPEWPEQLVRVVACACRLPHMRLCDAYLREHIYLLWLMEGGRYLRVHNGQCFLYHDCGAFQVFRGSPPEQTVARVKEFILQLEGLFRCLGGGVERTTPSIVDAVDSMETERGGNIKAMLDSWIDAAIFMKQVQRARRLQQFDEDGDEQADGIGIANAGGWAQSIATALSKMSVTLQKEVMDDKIYSLMIEWCETPSNKRAGCAYKDLCVVYDSQEGNIMFVQPSHANNIYTLIPHALKPALPDPVLQASARLEKFFQETFWRNFDVFLCCQAAQALAKRGENIDRCFIGESPGGVGQSLYSSHLNAVYGHNHAFIDPNIWYDEQELRKQIEQFAGCFILTAQEAPETSRRMREDLYKKTMSADGMAGRRPYGYVTRMIELIGWKRMEVNRLMLFKGVSEHNFPSILRRSFLWRPHARFVCPQFLEEHYPDAAEDGYFPKDPTLKDFLVSGPAIASSVQLQHAFEHTYSRKACLHMIESYCNLGGDQGLTEDKMRMACGLQPRRRDTALAPGLGPVDDQLTQEEAESLQKQLEAVVRRVMEECLSKNLFAISLEHFKRLSLPANAPNFDRESLVKQLEVHSWAKEVCRSRGKGKRLIVPCVLGSSCLQSVIDLQGEIVPMVYPELWHVSGLREFASRHLAREHNVVTMIALFDARAAALKKRGSGKLSSENKLRYDIENAYFTLMWQLVQKLQATLPMPEEAARMLERCAKARGDVIAELGLSKTQGKQVLLQVINGGSPPTNLSGHDVILGLRKACIWMKCLAVSNLPDLYAYCCKENKPVPENSAIAYLYQAVEDLVLSSWVDYLMTLDLSHLSLHFDGCRIQGRSLDIESICQSSSEWIAKETGFQVSVKEKKHYFFLDLLKKEGRFNETKTLSTRLTSPANGILACLAYVTDLWSELEAWLEKDSSELEQEQRHRSYKECFNAAKLSCVPELGCCVQKPGKYLLHCEHTGSPLVLGCLCAEEACKVLIGDAVYDIGKDLLNSCAEESIDSASLVTFWLQDEDEGAKRQKDNGILLELQAGVDLIGGANLDQLCVCEGLVEGSDDEGMAGAAQADSHSEAAVRVGDDLLALLKQERDAIRDSTETVHEGRFHRCPLCPFRHFSRPGRVAEHVQRYHTAKRQFSCSGTKQIRIIQALFDDDQLRNVPPAARYLRRSAAMLRASVSQADASINHLDRHLRLVLTEKGPVYKSYEVVADKDSPYRRAKNLYYTHGFADLLYQEMMVCNAKAASRLALRLSAGGSKLTSLLPQHARHWWPLVEDIFYSEAVQKIFDAAMAEAVDHTEFEFISVDATLKCCLSILGQASLRAGAKEQAEAVFKGKDSFRKVLTARGRTGCVLLMAPVPSEDASAIAEHLASSLPLNGLAQTRVVFTDDPSARLLSTLRNVMPKLELLCLDPVHLCMTFEYGTYRRRTKASTTLRAIMNKFNAVDFVSPNGYKSRPFNGIMAVDFDHVTKARREQILSGGMAKARAESILAALDPTKPWKCERDVIEAIAALACCYTDDVDKTIPGPNRSGRQILYTACAPARLQWYFNNIRARHSLPADKVVLLPAGTTSNEALHAEVRAWFRETQQMHKSTLQIKLQVLHLAKLVSHHVAMYRPCLRQVSSNCVLARSAVSSPWRKPRCWTRFAAGSCKADLPLNRRRKYEASLVKGSALKRPATKRPAAKQPPTGGHRTPFNRKRVSKCRIMGRKKV</sequence>
<dbReference type="Gene3D" id="1.25.40.20">
    <property type="entry name" value="Ankyrin repeat-containing domain"/>
    <property type="match status" value="2"/>
</dbReference>
<dbReference type="SMART" id="SM00248">
    <property type="entry name" value="ANK"/>
    <property type="match status" value="8"/>
</dbReference>
<keyword evidence="2 3" id="KW-0040">ANK repeat</keyword>
<feature type="region of interest" description="Disordered" evidence="4">
    <location>
        <begin position="38"/>
        <end position="71"/>
    </location>
</feature>
<evidence type="ECO:0000256" key="1">
    <source>
        <dbReference type="ARBA" id="ARBA00022737"/>
    </source>
</evidence>
<dbReference type="Proteomes" id="UP001152797">
    <property type="component" value="Unassembled WGS sequence"/>
</dbReference>
<feature type="repeat" description="ANK" evidence="3">
    <location>
        <begin position="631"/>
        <end position="663"/>
    </location>
</feature>
<reference evidence="7 8" key="2">
    <citation type="submission" date="2024-05" db="EMBL/GenBank/DDBJ databases">
        <authorList>
            <person name="Chen Y."/>
            <person name="Shah S."/>
            <person name="Dougan E. K."/>
            <person name="Thang M."/>
            <person name="Chan C."/>
        </authorList>
    </citation>
    <scope>NUCLEOTIDE SEQUENCE [LARGE SCALE GENOMIC DNA]</scope>
</reference>
<dbReference type="InterPro" id="IPR036770">
    <property type="entry name" value="Ankyrin_rpt-contain_sf"/>
</dbReference>
<evidence type="ECO:0000256" key="3">
    <source>
        <dbReference type="PROSITE-ProRule" id="PRU00023"/>
    </source>
</evidence>
<accession>A0A9P1BJ29</accession>
<dbReference type="PROSITE" id="PS50088">
    <property type="entry name" value="ANK_REPEAT"/>
    <property type="match status" value="4"/>
</dbReference>
<evidence type="ECO:0000313" key="6">
    <source>
        <dbReference type="EMBL" id="CAI3974324.1"/>
    </source>
</evidence>
<evidence type="ECO:0000313" key="8">
    <source>
        <dbReference type="Proteomes" id="UP001152797"/>
    </source>
</evidence>
<feature type="compositionally biased region" description="Polar residues" evidence="4">
    <location>
        <begin position="43"/>
        <end position="60"/>
    </location>
</feature>
<dbReference type="OrthoDB" id="2155436at2759"/>